<evidence type="ECO:0000256" key="1">
    <source>
        <dbReference type="SAM" id="Phobius"/>
    </source>
</evidence>
<name>A0A1M7Y536_9BACT</name>
<organism evidence="3 4">
    <name type="scientific">Desulfopila aestuarii DSM 18488</name>
    <dbReference type="NCBI Taxonomy" id="1121416"/>
    <lineage>
        <taxon>Bacteria</taxon>
        <taxon>Pseudomonadati</taxon>
        <taxon>Thermodesulfobacteriota</taxon>
        <taxon>Desulfobulbia</taxon>
        <taxon>Desulfobulbales</taxon>
        <taxon>Desulfocapsaceae</taxon>
        <taxon>Desulfopila</taxon>
    </lineage>
</organism>
<evidence type="ECO:0000313" key="4">
    <source>
        <dbReference type="Proteomes" id="UP000184603"/>
    </source>
</evidence>
<dbReference type="SUPFAM" id="SSF52540">
    <property type="entry name" value="P-loop containing nucleoside triphosphate hydrolases"/>
    <property type="match status" value="1"/>
</dbReference>
<dbReference type="EMBL" id="FRFE01000007">
    <property type="protein sequence ID" value="SHO47514.1"/>
    <property type="molecule type" value="Genomic_DNA"/>
</dbReference>
<feature type="transmembrane region" description="Helical" evidence="1">
    <location>
        <begin position="355"/>
        <end position="383"/>
    </location>
</feature>
<sequence>MAATHPQTSEPSGYNYALIGNMNVGKTLVFSSITTKKIKSVNLPGSTVTISSAPLRSEKGILYDTPGNVSIFSENEDERASREVLLSETFGGEINGIILMADAKNLARSLALALQYGEFGLPMLVNINMMDEAVSRGIEIDTAKLAKLLGVEVTTTIAPEGMGLRELVGSFDELRPLSFHVSYTPAIETLLADIAREVEGGRISPRGVGLLLLNHDRDVRRYVRDHFGRDTLDRLVGLIDAFYRENPTHSRNILTEHYITVARRIADEVQTTEPVSRNSKLATFGDMCTSFSTGIPIAVLVLAAMYYFIGAFGATYLVDSINSKIFEGILLPAVSHFTDRLSSQFLRDMLMDPDFGILPTGVFLAMGLVLPVIFCFYITFGILEDSGYLPRISILLDKVFHKLGLNGKGVIPLVMGFSCVTMALLTTRVLNTEKEKIIASFLLYLCLPCAPLIAVMLIILEKMPVSASVAVFGILASQVLVAGYLANRFLPGNRSPLFLEIPPMRLPKPWAVLKMALAKTWFFMLEALPVFILASAGVFLFERAGGLHLLEHTLGPMIHHVMGLPEKSVQVFIKTMIRRESGATELEHLRQIYTNLQLVVNLLVMTFVAPCINSFIVLFKERGLKVGLAINIAVFVYAILMGSIVNHLCLSFGVTFS</sequence>
<dbReference type="Pfam" id="PF07664">
    <property type="entry name" value="FeoB_C"/>
    <property type="match status" value="1"/>
</dbReference>
<dbReference type="InterPro" id="IPR027417">
    <property type="entry name" value="P-loop_NTPase"/>
</dbReference>
<dbReference type="AlphaFoldDB" id="A0A1M7Y536"/>
<dbReference type="InterPro" id="IPR011642">
    <property type="entry name" value="Gate_dom"/>
</dbReference>
<dbReference type="PANTHER" id="PTHR43185">
    <property type="entry name" value="FERROUS IRON TRANSPORT PROTEIN B"/>
    <property type="match status" value="1"/>
</dbReference>
<dbReference type="Gene3D" id="3.40.50.300">
    <property type="entry name" value="P-loop containing nucleotide triphosphate hydrolases"/>
    <property type="match status" value="1"/>
</dbReference>
<dbReference type="RefSeq" id="WP_159441270.1">
    <property type="nucleotide sequence ID" value="NZ_FRFE01000007.1"/>
</dbReference>
<feature type="transmembrane region" description="Helical" evidence="1">
    <location>
        <begin position="437"/>
        <end position="459"/>
    </location>
</feature>
<accession>A0A1M7Y536</accession>
<feature type="domain" description="FeoB-type G" evidence="2">
    <location>
        <begin position="13"/>
        <end position="177"/>
    </location>
</feature>
<dbReference type="Proteomes" id="UP000184603">
    <property type="component" value="Unassembled WGS sequence"/>
</dbReference>
<protein>
    <submittedName>
        <fullName evidence="3">Ferrous iron transport protein B</fullName>
    </submittedName>
</protein>
<reference evidence="3 4" key="1">
    <citation type="submission" date="2016-12" db="EMBL/GenBank/DDBJ databases">
        <authorList>
            <person name="Song W.-J."/>
            <person name="Kurnit D.M."/>
        </authorList>
    </citation>
    <scope>NUCLEOTIDE SEQUENCE [LARGE SCALE GENOMIC DNA]</scope>
    <source>
        <strain evidence="3 4">DSM 18488</strain>
    </source>
</reference>
<dbReference type="Pfam" id="PF07670">
    <property type="entry name" value="Gate"/>
    <property type="match status" value="2"/>
</dbReference>
<dbReference type="PANTHER" id="PTHR43185:SF1">
    <property type="entry name" value="FE(2+) TRANSPORTER FEOB"/>
    <property type="match status" value="1"/>
</dbReference>
<dbReference type="InterPro" id="IPR011640">
    <property type="entry name" value="Fe2_transport_prot_B_C"/>
</dbReference>
<evidence type="ECO:0000259" key="2">
    <source>
        <dbReference type="PROSITE" id="PS51711"/>
    </source>
</evidence>
<dbReference type="InterPro" id="IPR030389">
    <property type="entry name" value="G_FEOB_dom"/>
</dbReference>
<feature type="transmembrane region" description="Helical" evidence="1">
    <location>
        <begin position="598"/>
        <end position="619"/>
    </location>
</feature>
<dbReference type="STRING" id="1121416.SAMN02745220_01899"/>
<dbReference type="OrthoDB" id="9809127at2"/>
<proteinExistence type="predicted"/>
<dbReference type="GO" id="GO:0015093">
    <property type="term" value="F:ferrous iron transmembrane transporter activity"/>
    <property type="evidence" value="ECO:0007669"/>
    <property type="project" value="InterPro"/>
</dbReference>
<dbReference type="GO" id="GO:0005886">
    <property type="term" value="C:plasma membrane"/>
    <property type="evidence" value="ECO:0007669"/>
    <property type="project" value="TreeGrafter"/>
</dbReference>
<feature type="transmembrane region" description="Helical" evidence="1">
    <location>
        <begin position="626"/>
        <end position="654"/>
    </location>
</feature>
<feature type="transmembrane region" description="Helical" evidence="1">
    <location>
        <begin position="521"/>
        <end position="541"/>
    </location>
</feature>
<dbReference type="InterPro" id="IPR050860">
    <property type="entry name" value="FeoB_GTPase"/>
</dbReference>
<dbReference type="PROSITE" id="PS51711">
    <property type="entry name" value="G_FEOB"/>
    <property type="match status" value="1"/>
</dbReference>
<keyword evidence="4" id="KW-1185">Reference proteome</keyword>
<feature type="transmembrane region" description="Helical" evidence="1">
    <location>
        <begin position="297"/>
        <end position="318"/>
    </location>
</feature>
<dbReference type="Pfam" id="PF02421">
    <property type="entry name" value="FeoB_N"/>
    <property type="match status" value="1"/>
</dbReference>
<keyword evidence="1" id="KW-0472">Membrane</keyword>
<evidence type="ECO:0000313" key="3">
    <source>
        <dbReference type="EMBL" id="SHO47514.1"/>
    </source>
</evidence>
<feature type="transmembrane region" description="Helical" evidence="1">
    <location>
        <begin position="465"/>
        <end position="486"/>
    </location>
</feature>
<gene>
    <name evidence="3" type="ORF">SAMN02745220_01899</name>
</gene>
<keyword evidence="1" id="KW-1133">Transmembrane helix</keyword>
<dbReference type="GO" id="GO:0005525">
    <property type="term" value="F:GTP binding"/>
    <property type="evidence" value="ECO:0007669"/>
    <property type="project" value="InterPro"/>
</dbReference>
<keyword evidence="1" id="KW-0812">Transmembrane</keyword>
<feature type="transmembrane region" description="Helical" evidence="1">
    <location>
        <begin position="403"/>
        <end position="425"/>
    </location>
</feature>